<feature type="transmembrane region" description="Helical" evidence="8">
    <location>
        <begin position="956"/>
        <end position="977"/>
    </location>
</feature>
<dbReference type="GO" id="GO:0007166">
    <property type="term" value="P:cell surface receptor signaling pathway"/>
    <property type="evidence" value="ECO:0007669"/>
    <property type="project" value="InterPro"/>
</dbReference>
<feature type="transmembrane region" description="Helical" evidence="8">
    <location>
        <begin position="1081"/>
        <end position="1102"/>
    </location>
</feature>
<evidence type="ECO:0000256" key="6">
    <source>
        <dbReference type="PROSITE-ProRule" id="PRU01172"/>
    </source>
</evidence>
<accession>A0A813MD06</accession>
<dbReference type="Proteomes" id="UP000663879">
    <property type="component" value="Unassembled WGS sequence"/>
</dbReference>
<feature type="transmembrane region" description="Helical" evidence="8">
    <location>
        <begin position="1108"/>
        <end position="1128"/>
    </location>
</feature>
<dbReference type="SUPFAM" id="SSF81321">
    <property type="entry name" value="Family A G protein-coupled receptor-like"/>
    <property type="match status" value="1"/>
</dbReference>
<feature type="domain" description="Pentraxin (PTX)" evidence="10">
    <location>
        <begin position="78"/>
        <end position="350"/>
    </location>
</feature>
<comment type="subcellular location">
    <subcellularLocation>
        <location evidence="1">Membrane</location>
        <topology evidence="1">Multi-pass membrane protein</topology>
    </subcellularLocation>
</comment>
<feature type="region of interest" description="Disordered" evidence="7">
    <location>
        <begin position="658"/>
        <end position="689"/>
    </location>
</feature>
<feature type="domain" description="G-protein coupled receptors family 2 profile 2" evidence="9">
    <location>
        <begin position="884"/>
        <end position="1129"/>
    </location>
</feature>
<protein>
    <submittedName>
        <fullName evidence="11">Uncharacterized protein</fullName>
    </submittedName>
</protein>
<evidence type="ECO:0000256" key="5">
    <source>
        <dbReference type="ARBA" id="ARBA00023136"/>
    </source>
</evidence>
<dbReference type="PANTHER" id="PTHR12011:SF470">
    <property type="entry name" value="ADHESION G PROTEIN-COUPLED RECEPTOR L2-LIKE"/>
    <property type="match status" value="1"/>
</dbReference>
<keyword evidence="4 8" id="KW-1133">Transmembrane helix</keyword>
<evidence type="ECO:0000256" key="2">
    <source>
        <dbReference type="ARBA" id="ARBA00007343"/>
    </source>
</evidence>
<feature type="compositionally biased region" description="Acidic residues" evidence="7">
    <location>
        <begin position="1172"/>
        <end position="1188"/>
    </location>
</feature>
<dbReference type="Gene3D" id="2.60.220.50">
    <property type="match status" value="1"/>
</dbReference>
<gene>
    <name evidence="11" type="ORF">OXX778_LOCUS1038</name>
</gene>
<evidence type="ECO:0000256" key="1">
    <source>
        <dbReference type="ARBA" id="ARBA00004141"/>
    </source>
</evidence>
<dbReference type="GO" id="GO:0005886">
    <property type="term" value="C:plasma membrane"/>
    <property type="evidence" value="ECO:0007669"/>
    <property type="project" value="TreeGrafter"/>
</dbReference>
<dbReference type="Pfam" id="PF00002">
    <property type="entry name" value="7tm_2"/>
    <property type="match status" value="1"/>
</dbReference>
<dbReference type="PANTHER" id="PTHR12011">
    <property type="entry name" value="ADHESION G-PROTEIN COUPLED RECEPTOR"/>
    <property type="match status" value="1"/>
</dbReference>
<evidence type="ECO:0000256" key="4">
    <source>
        <dbReference type="ARBA" id="ARBA00022989"/>
    </source>
</evidence>
<keyword evidence="3 8" id="KW-0812">Transmembrane</keyword>
<dbReference type="InterPro" id="IPR013320">
    <property type="entry name" value="ConA-like_dom_sf"/>
</dbReference>
<dbReference type="InterPro" id="IPR001759">
    <property type="entry name" value="PTX_dom"/>
</dbReference>
<keyword evidence="12" id="KW-1185">Reference proteome</keyword>
<evidence type="ECO:0000256" key="8">
    <source>
        <dbReference type="SAM" id="Phobius"/>
    </source>
</evidence>
<evidence type="ECO:0000259" key="9">
    <source>
        <dbReference type="PROSITE" id="PS50261"/>
    </source>
</evidence>
<evidence type="ECO:0000313" key="12">
    <source>
        <dbReference type="Proteomes" id="UP000663879"/>
    </source>
</evidence>
<keyword evidence="5 8" id="KW-0472">Membrane</keyword>
<dbReference type="GO" id="GO:0004930">
    <property type="term" value="F:G protein-coupled receptor activity"/>
    <property type="evidence" value="ECO:0007669"/>
    <property type="project" value="InterPro"/>
</dbReference>
<dbReference type="InterPro" id="IPR046338">
    <property type="entry name" value="GAIN_dom_sf"/>
</dbReference>
<dbReference type="GO" id="GO:0007189">
    <property type="term" value="P:adenylate cyclase-activating G protein-coupled receptor signaling pathway"/>
    <property type="evidence" value="ECO:0007669"/>
    <property type="project" value="TreeGrafter"/>
</dbReference>
<organism evidence="11 12">
    <name type="scientific">Brachionus calyciflorus</name>
    <dbReference type="NCBI Taxonomy" id="104777"/>
    <lineage>
        <taxon>Eukaryota</taxon>
        <taxon>Metazoa</taxon>
        <taxon>Spiralia</taxon>
        <taxon>Gnathifera</taxon>
        <taxon>Rotifera</taxon>
        <taxon>Eurotatoria</taxon>
        <taxon>Monogononta</taxon>
        <taxon>Pseudotrocha</taxon>
        <taxon>Ploima</taxon>
        <taxon>Brachionidae</taxon>
        <taxon>Brachionus</taxon>
    </lineage>
</organism>
<evidence type="ECO:0000259" key="10">
    <source>
        <dbReference type="PROSITE" id="PS51828"/>
    </source>
</evidence>
<dbReference type="InterPro" id="IPR000832">
    <property type="entry name" value="GPCR_2_secretin-like"/>
</dbReference>
<dbReference type="PROSITE" id="PS50261">
    <property type="entry name" value="G_PROTEIN_RECEP_F2_4"/>
    <property type="match status" value="1"/>
</dbReference>
<reference evidence="11" key="1">
    <citation type="submission" date="2021-02" db="EMBL/GenBank/DDBJ databases">
        <authorList>
            <person name="Nowell W R."/>
        </authorList>
    </citation>
    <scope>NUCLEOTIDE SEQUENCE</scope>
    <source>
        <strain evidence="11">Ploen Becks lab</strain>
    </source>
</reference>
<dbReference type="OrthoDB" id="547680at2759"/>
<evidence type="ECO:0000313" key="11">
    <source>
        <dbReference type="EMBL" id="CAF0710943.1"/>
    </source>
</evidence>
<dbReference type="Gene3D" id="2.60.120.200">
    <property type="match status" value="1"/>
</dbReference>
<comment type="similarity">
    <text evidence="2">Belongs to the G-protein coupled receptor 2 family. Adhesion G-protein coupled receptor (ADGR) subfamily.</text>
</comment>
<evidence type="ECO:0000256" key="7">
    <source>
        <dbReference type="SAM" id="MobiDB-lite"/>
    </source>
</evidence>
<dbReference type="SUPFAM" id="SSF49899">
    <property type="entry name" value="Concanavalin A-like lectins/glucanases"/>
    <property type="match status" value="1"/>
</dbReference>
<feature type="region of interest" description="Disordered" evidence="7">
    <location>
        <begin position="1165"/>
        <end position="1193"/>
    </location>
</feature>
<feature type="transmembrane region" description="Helical" evidence="8">
    <location>
        <begin position="998"/>
        <end position="1016"/>
    </location>
</feature>
<feature type="transmembrane region" description="Helical" evidence="8">
    <location>
        <begin position="1036"/>
        <end position="1056"/>
    </location>
</feature>
<dbReference type="InterPro" id="IPR017981">
    <property type="entry name" value="GPCR_2-like_7TM"/>
</dbReference>
<name>A0A813MD06_9BILA</name>
<dbReference type="EMBL" id="CAJNOC010000060">
    <property type="protein sequence ID" value="CAF0710943.1"/>
    <property type="molecule type" value="Genomic_DNA"/>
</dbReference>
<feature type="transmembrane region" description="Helical" evidence="8">
    <location>
        <begin position="924"/>
        <end position="944"/>
    </location>
</feature>
<feature type="transmembrane region" description="Helical" evidence="8">
    <location>
        <begin position="889"/>
        <end position="912"/>
    </location>
</feature>
<proteinExistence type="inferred from homology"/>
<comment type="caution">
    <text evidence="11">The sequence shown here is derived from an EMBL/GenBank/DDBJ whole genome shotgun (WGS) entry which is preliminary data.</text>
</comment>
<dbReference type="Gene3D" id="1.20.1070.10">
    <property type="entry name" value="Rhodopsin 7-helix transmembrane proteins"/>
    <property type="match status" value="1"/>
</dbReference>
<evidence type="ECO:0000256" key="3">
    <source>
        <dbReference type="ARBA" id="ARBA00022692"/>
    </source>
</evidence>
<comment type="caution">
    <text evidence="6">Lacks conserved residue(s) required for the propagation of feature annotation.</text>
</comment>
<dbReference type="PROSITE" id="PS51828">
    <property type="entry name" value="PTX_2"/>
    <property type="match status" value="1"/>
</dbReference>
<sequence>MMLILTNRHFLQNMFIYLLISANTLFLIYSLNSEDIDSSICNPNLYVKPLCIDQTNTYKCKCNPGFIWNGQMCVSTALNSYFEFEDKSTSGYVFYEKTFPKLKEFTLSTWLQIYNYSSNYAYQNDSRTIFTYSLENSVNIFRCQISSIYKNENYDISKKMSTTFFLKINIYQFECNLKISHHYIKNLFWFHLTLTWSSQNGQIDVYLDGQLKSTCKNIAIKKEIKTAGVFILGQTHSENFFSNLNKKDVIQSTTSSLIKMEPIKNNEFSFDYSNENSLKAEDTELFFVKNLAFVGRITGFNLWNHLQTSEFIQNVYNDCKLAYCGNASQWSDFRQGTRGDVKMKWPTNLLWKRPTCFNESFQKLSCNSYCNREIGPVCRENIENNILWPMSKSNETIRFKCLPKSDNSKYATRHCKYYVKNEYNSDYGGSQTIASWTVPNIDECIQDKLLLLKKQVKDFYTTDNFDENKILSYLETLYDFTVQFIKIDSHNKRSIFDVGTIFDILLYLLDAQQQVITRKLESGIIDGYPNYNDTIKFSEYVLGTIDVILSMSKDSQIWSVSLPIGSESIRIFDLVNKLASSIYDFQKLNFNAHSEDEIEFLDKDFAFNFKNESLQFLIFEIKFNHIVFRQQLLYHEKQMPLNFQFPENRNIIKKNFKQPNTNTSIKNDRKFSKPKKSKHDRAPIKASPNNNKTLSFDINTFQTTIKTSNVSKPIQNQKPSIYHSFINFNEVNLKLPLLNNREKFQYFDPYALLNVYYAGMENLHPNHNTTFRPKDNNLNSVVLTTNLIGSNGFIQIDVSSFNTTFDKPFQIFFNQLINFNISDTRCVYLHATKQKTKIYKWSRQECVLKENSIEQVICECKSFGAYSITNDLYDPNWSPPIVENVPLSIISYIGCMIVCLISIATHASLTYLKAKSTTTSVHKNLCISICLSQLLIMISLSNSIFDRRFCQALSLFNHYIFITVFAWLMNEAFNLYITITYAAHQSTPLSESSSLWKFYLLGWLIPAIIVIIMILAKSDDYYHEKLCWFNLDNIWINISPNICMLSVTFLVMIFSAKEHTEISYTKNEKANKLIANHTKAVWTQIVLLSLCWSFGLMSFMVIEPALKYLFAFFNCLQASFLFIFYFLLNEEVRKYFRGKKKLKRLKVKDKNGQMTNINDLIMETISKTKQENEDDDEDEDEEDEDDEINNQPDGIKESINKLFINNENYSTFTNSFNNAGILEVNNSSIKSVKFERPTMLQPITELNQSKALNSEVKYDIYKNTVAENCIGKKYTNDENKEIIWPQFKKKLSFKKPFTKDRSEYFCDDSGADCYESNQEKVTVL</sequence>